<sequence length="282" mass="29494">MKKFSSQKRNPIWVGYQPNLSRKGLKAVVVAVLLMSSQIASAQILQHGLCQAMALPDVAIDKALGLGTKECKDAFVHRLEEPKHIGSASLSASPPIDTSTCLPQSKKSASKSLCLPILSKLLASKVVTVDKSRLPELSPPLSTSPTEPQLGARLTQFPSAHMVLSGDSHDTPPLKSRQPSPVLSLCSSPPISHAPSPACSPLASASAASYSPPPLMPSTSPPPLPPSPLASVPPNLGVTNPLAPSSKILLAHLSKKLYSSISTGAVTISLPSTHKSHLWLLP</sequence>
<organism evidence="2 3">
    <name type="scientific">Armillaria solidipes</name>
    <dbReference type="NCBI Taxonomy" id="1076256"/>
    <lineage>
        <taxon>Eukaryota</taxon>
        <taxon>Fungi</taxon>
        <taxon>Dikarya</taxon>
        <taxon>Basidiomycota</taxon>
        <taxon>Agaricomycotina</taxon>
        <taxon>Agaricomycetes</taxon>
        <taxon>Agaricomycetidae</taxon>
        <taxon>Agaricales</taxon>
        <taxon>Marasmiineae</taxon>
        <taxon>Physalacriaceae</taxon>
        <taxon>Armillaria</taxon>
    </lineage>
</organism>
<feature type="region of interest" description="Disordered" evidence="1">
    <location>
        <begin position="210"/>
        <end position="232"/>
    </location>
</feature>
<reference evidence="3" key="1">
    <citation type="journal article" date="2017" name="Nat. Ecol. Evol.">
        <title>Genome expansion and lineage-specific genetic innovations in the forest pathogenic fungi Armillaria.</title>
        <authorList>
            <person name="Sipos G."/>
            <person name="Prasanna A.N."/>
            <person name="Walter M.C."/>
            <person name="O'Connor E."/>
            <person name="Balint B."/>
            <person name="Krizsan K."/>
            <person name="Kiss B."/>
            <person name="Hess J."/>
            <person name="Varga T."/>
            <person name="Slot J."/>
            <person name="Riley R."/>
            <person name="Boka B."/>
            <person name="Rigling D."/>
            <person name="Barry K."/>
            <person name="Lee J."/>
            <person name="Mihaltcheva S."/>
            <person name="LaButti K."/>
            <person name="Lipzen A."/>
            <person name="Waldron R."/>
            <person name="Moloney N.M."/>
            <person name="Sperisen C."/>
            <person name="Kredics L."/>
            <person name="Vagvoelgyi C."/>
            <person name="Patrignani A."/>
            <person name="Fitzpatrick D."/>
            <person name="Nagy I."/>
            <person name="Doyle S."/>
            <person name="Anderson J.B."/>
            <person name="Grigoriev I.V."/>
            <person name="Gueldener U."/>
            <person name="Muensterkoetter M."/>
            <person name="Nagy L.G."/>
        </authorList>
    </citation>
    <scope>NUCLEOTIDE SEQUENCE [LARGE SCALE GENOMIC DNA]</scope>
    <source>
        <strain evidence="3">28-4</strain>
    </source>
</reference>
<evidence type="ECO:0000256" key="1">
    <source>
        <dbReference type="SAM" id="MobiDB-lite"/>
    </source>
</evidence>
<name>A0A2H3BGM9_9AGAR</name>
<keyword evidence="3" id="KW-1185">Reference proteome</keyword>
<evidence type="ECO:0000313" key="3">
    <source>
        <dbReference type="Proteomes" id="UP000218334"/>
    </source>
</evidence>
<protein>
    <submittedName>
        <fullName evidence="2">Uncharacterized protein</fullName>
    </submittedName>
</protein>
<dbReference type="EMBL" id="KZ293442">
    <property type="protein sequence ID" value="PBK66192.1"/>
    <property type="molecule type" value="Genomic_DNA"/>
</dbReference>
<dbReference type="AlphaFoldDB" id="A0A2H3BGM9"/>
<feature type="region of interest" description="Disordered" evidence="1">
    <location>
        <begin position="163"/>
        <end position="187"/>
    </location>
</feature>
<feature type="compositionally biased region" description="Pro residues" evidence="1">
    <location>
        <begin position="211"/>
        <end position="228"/>
    </location>
</feature>
<dbReference type="Proteomes" id="UP000218334">
    <property type="component" value="Unassembled WGS sequence"/>
</dbReference>
<gene>
    <name evidence="2" type="ORF">ARMSODRAFT_977833</name>
</gene>
<accession>A0A2H3BGM9</accession>
<evidence type="ECO:0000313" key="2">
    <source>
        <dbReference type="EMBL" id="PBK66192.1"/>
    </source>
</evidence>
<proteinExistence type="predicted"/>